<dbReference type="PANTHER" id="PTHR31845:SF17">
    <property type="entry name" value="ZN(II)2CYS6 TRANSCRIPTION FACTOR (EUROFUNG)"/>
    <property type="match status" value="1"/>
</dbReference>
<dbReference type="SMART" id="SM00066">
    <property type="entry name" value="GAL4"/>
    <property type="match status" value="1"/>
</dbReference>
<evidence type="ECO:0000256" key="6">
    <source>
        <dbReference type="SAM" id="MobiDB-lite"/>
    </source>
</evidence>
<dbReference type="RefSeq" id="XP_046067562.1">
    <property type="nucleotide sequence ID" value="XM_046213292.1"/>
</dbReference>
<keyword evidence="5" id="KW-0539">Nucleus</keyword>
<proteinExistence type="predicted"/>
<evidence type="ECO:0000256" key="3">
    <source>
        <dbReference type="ARBA" id="ARBA00023125"/>
    </source>
</evidence>
<sequence length="758" mass="85765">MSTVDPAKQSAVAACATCKKLKMRCARTQSGGTGPCDRCLHNGRSCFIPPAQKLGRKRGSAGRYQGVNKALRNLQLALQKAEETTPTENSRIIGSVSGILNDETVTTQLHADSKNTSSPQTSLVVENPYNTSHWTGHTPIIVEQPLLNSNDTQNNQDEAGDRHMRRNSTTNPLWLIADASREALASMVSHRESSRIYDTQPSPGNILNRSRYLLNISSCVPLGLQLDPQVLEEGLDTLFTTSDQRRTALEYFKFRDINHFPDTGPDFDPIEQGLVTIQEARNLFSMFVSPKYLFTTLDNLVRSYFEKIDPICCILDSKLHTFEFVRSRSALLFTWVLAITVQFDSEHSALAKRLRVHGEKLCQHIYIQGFKSTEIVQGYYIYLHTATPAPSYGEEHSGLYAAYAFGLASTLYLDEPCRRMRRGIDPPSLIDYDLLSRNRERTWLRILAWEKANSAVCNRTDVFPENDIVRNIETWWRHPLATSTDRYTCALIALWQRAATLRSDLRRQTDIDNPDPHWIARNVEDSLAFWHQCWMMQKEPATQFELISDIQLRYIYMHVRLWALSFLLSKISGKELKIKSIVQNSFKFAVDFCETVVQDLQNIGEPLYLMMTPIWAMMCYAAILSLNFFPIIYGDKPGSDAQLIALLSRVALQLEQAGSTPPPRYGLAALLGQHLKMILQTKLSALCAAPKQVAQTIEGEQSRISPDACDQIPSLGLSHNYDDLDSTLPATYLTGEDDIFQENFGDFLQEFFGQRFGQ</sequence>
<keyword evidence="3" id="KW-0238">DNA-binding</keyword>
<name>A0AAD4KMM1_9EURO</name>
<protein>
    <recommendedName>
        <fullName evidence="7">Zn(2)-C6 fungal-type domain-containing protein</fullName>
    </recommendedName>
</protein>
<dbReference type="GO" id="GO:0008270">
    <property type="term" value="F:zinc ion binding"/>
    <property type="evidence" value="ECO:0007669"/>
    <property type="project" value="InterPro"/>
</dbReference>
<dbReference type="InterPro" id="IPR001138">
    <property type="entry name" value="Zn2Cys6_DnaBD"/>
</dbReference>
<dbReference type="GO" id="GO:0000981">
    <property type="term" value="F:DNA-binding transcription factor activity, RNA polymerase II-specific"/>
    <property type="evidence" value="ECO:0007669"/>
    <property type="project" value="InterPro"/>
</dbReference>
<feature type="region of interest" description="Disordered" evidence="6">
    <location>
        <begin position="144"/>
        <end position="166"/>
    </location>
</feature>
<dbReference type="InterPro" id="IPR051089">
    <property type="entry name" value="prtT"/>
</dbReference>
<dbReference type="GeneID" id="70243579"/>
<dbReference type="PANTHER" id="PTHR31845">
    <property type="entry name" value="FINGER DOMAIN PROTEIN, PUTATIVE-RELATED"/>
    <property type="match status" value="1"/>
</dbReference>
<keyword evidence="4" id="KW-0804">Transcription</keyword>
<dbReference type="AlphaFoldDB" id="A0AAD4KMM1"/>
<evidence type="ECO:0000256" key="5">
    <source>
        <dbReference type="ARBA" id="ARBA00023242"/>
    </source>
</evidence>
<dbReference type="EMBL" id="JAJTJA010000012">
    <property type="protein sequence ID" value="KAH8691470.1"/>
    <property type="molecule type" value="Genomic_DNA"/>
</dbReference>
<dbReference type="Proteomes" id="UP001201262">
    <property type="component" value="Unassembled WGS sequence"/>
</dbReference>
<evidence type="ECO:0000256" key="2">
    <source>
        <dbReference type="ARBA" id="ARBA00023015"/>
    </source>
</evidence>
<evidence type="ECO:0000256" key="4">
    <source>
        <dbReference type="ARBA" id="ARBA00023163"/>
    </source>
</evidence>
<feature type="domain" description="Zn(2)-C6 fungal-type" evidence="7">
    <location>
        <begin position="14"/>
        <end position="48"/>
    </location>
</feature>
<accession>A0AAD4KMM1</accession>
<evidence type="ECO:0000256" key="1">
    <source>
        <dbReference type="ARBA" id="ARBA00004123"/>
    </source>
</evidence>
<dbReference type="GO" id="GO:0005634">
    <property type="term" value="C:nucleus"/>
    <property type="evidence" value="ECO:0007669"/>
    <property type="project" value="UniProtKB-SubCell"/>
</dbReference>
<gene>
    <name evidence="8" type="ORF">BGW36DRAFT_349478</name>
</gene>
<reference evidence="8" key="1">
    <citation type="submission" date="2021-12" db="EMBL/GenBank/DDBJ databases">
        <title>Convergent genome expansion in fungi linked to evolution of root-endophyte symbiosis.</title>
        <authorList>
            <consortium name="DOE Joint Genome Institute"/>
            <person name="Ke Y.-H."/>
            <person name="Bonito G."/>
            <person name="Liao H.-L."/>
            <person name="Looney B."/>
            <person name="Rojas-Flechas A."/>
            <person name="Nash J."/>
            <person name="Hameed K."/>
            <person name="Schadt C."/>
            <person name="Martin F."/>
            <person name="Crous P.W."/>
            <person name="Miettinen O."/>
            <person name="Magnuson J.K."/>
            <person name="Labbe J."/>
            <person name="Jacobson D."/>
            <person name="Doktycz M.J."/>
            <person name="Veneault-Fourrey C."/>
            <person name="Kuo A."/>
            <person name="Mondo S."/>
            <person name="Calhoun S."/>
            <person name="Riley R."/>
            <person name="Ohm R."/>
            <person name="LaButti K."/>
            <person name="Andreopoulos B."/>
            <person name="Pangilinan J."/>
            <person name="Nolan M."/>
            <person name="Tritt A."/>
            <person name="Clum A."/>
            <person name="Lipzen A."/>
            <person name="Daum C."/>
            <person name="Barry K."/>
            <person name="Grigoriev I.V."/>
            <person name="Vilgalys R."/>
        </authorList>
    </citation>
    <scope>NUCLEOTIDE SEQUENCE</scope>
    <source>
        <strain evidence="8">PMI_201</strain>
    </source>
</reference>
<dbReference type="InterPro" id="IPR036864">
    <property type="entry name" value="Zn2-C6_fun-type_DNA-bd_sf"/>
</dbReference>
<evidence type="ECO:0000313" key="8">
    <source>
        <dbReference type="EMBL" id="KAH8691470.1"/>
    </source>
</evidence>
<dbReference type="SUPFAM" id="SSF57701">
    <property type="entry name" value="Zn2/Cys6 DNA-binding domain"/>
    <property type="match status" value="1"/>
</dbReference>
<dbReference type="CDD" id="cd00067">
    <property type="entry name" value="GAL4"/>
    <property type="match status" value="1"/>
</dbReference>
<keyword evidence="9" id="KW-1185">Reference proteome</keyword>
<evidence type="ECO:0000259" key="7">
    <source>
        <dbReference type="PROSITE" id="PS50048"/>
    </source>
</evidence>
<evidence type="ECO:0000313" key="9">
    <source>
        <dbReference type="Proteomes" id="UP001201262"/>
    </source>
</evidence>
<keyword evidence="2" id="KW-0805">Transcription regulation</keyword>
<dbReference type="Gene3D" id="4.10.240.10">
    <property type="entry name" value="Zn(2)-C6 fungal-type DNA-binding domain"/>
    <property type="match status" value="1"/>
</dbReference>
<dbReference type="PROSITE" id="PS50048">
    <property type="entry name" value="ZN2_CY6_FUNGAL_2"/>
    <property type="match status" value="1"/>
</dbReference>
<dbReference type="GO" id="GO:0000976">
    <property type="term" value="F:transcription cis-regulatory region binding"/>
    <property type="evidence" value="ECO:0007669"/>
    <property type="project" value="TreeGrafter"/>
</dbReference>
<dbReference type="PROSITE" id="PS00463">
    <property type="entry name" value="ZN2_CY6_FUNGAL_1"/>
    <property type="match status" value="1"/>
</dbReference>
<feature type="compositionally biased region" description="Polar residues" evidence="6">
    <location>
        <begin position="146"/>
        <end position="157"/>
    </location>
</feature>
<comment type="caution">
    <text evidence="8">The sequence shown here is derived from an EMBL/GenBank/DDBJ whole genome shotgun (WGS) entry which is preliminary data.</text>
</comment>
<comment type="subcellular location">
    <subcellularLocation>
        <location evidence="1">Nucleus</location>
    </subcellularLocation>
</comment>
<dbReference type="CDD" id="cd12148">
    <property type="entry name" value="fungal_TF_MHR"/>
    <property type="match status" value="1"/>
</dbReference>
<organism evidence="8 9">
    <name type="scientific">Talaromyces proteolyticus</name>
    <dbReference type="NCBI Taxonomy" id="1131652"/>
    <lineage>
        <taxon>Eukaryota</taxon>
        <taxon>Fungi</taxon>
        <taxon>Dikarya</taxon>
        <taxon>Ascomycota</taxon>
        <taxon>Pezizomycotina</taxon>
        <taxon>Eurotiomycetes</taxon>
        <taxon>Eurotiomycetidae</taxon>
        <taxon>Eurotiales</taxon>
        <taxon>Trichocomaceae</taxon>
        <taxon>Talaromyces</taxon>
        <taxon>Talaromyces sect. Bacilispori</taxon>
    </lineage>
</organism>